<organism evidence="1">
    <name type="scientific">Rhizophora mucronata</name>
    <name type="common">Asiatic mangrove</name>
    <dbReference type="NCBI Taxonomy" id="61149"/>
    <lineage>
        <taxon>Eukaryota</taxon>
        <taxon>Viridiplantae</taxon>
        <taxon>Streptophyta</taxon>
        <taxon>Embryophyta</taxon>
        <taxon>Tracheophyta</taxon>
        <taxon>Spermatophyta</taxon>
        <taxon>Magnoliopsida</taxon>
        <taxon>eudicotyledons</taxon>
        <taxon>Gunneridae</taxon>
        <taxon>Pentapetalae</taxon>
        <taxon>rosids</taxon>
        <taxon>fabids</taxon>
        <taxon>Malpighiales</taxon>
        <taxon>Rhizophoraceae</taxon>
        <taxon>Rhizophora</taxon>
    </lineage>
</organism>
<dbReference type="EMBL" id="GGEC01090605">
    <property type="protein sequence ID" value="MBX71089.1"/>
    <property type="molecule type" value="Transcribed_RNA"/>
</dbReference>
<accession>A0A2P2QVP5</accession>
<evidence type="ECO:0000313" key="1">
    <source>
        <dbReference type="EMBL" id="MBX71089.1"/>
    </source>
</evidence>
<dbReference type="AlphaFoldDB" id="A0A2P2QVP5"/>
<sequence>MSKNHFHVNQVMLIQKLKHNTSESRILYSSGRPHLQQTKFLSFF</sequence>
<protein>
    <submittedName>
        <fullName evidence="1">Uncharacterized protein</fullName>
    </submittedName>
</protein>
<name>A0A2P2QVP5_RHIMU</name>
<reference evidence="1" key="1">
    <citation type="submission" date="2018-02" db="EMBL/GenBank/DDBJ databases">
        <title>Rhizophora mucronata_Transcriptome.</title>
        <authorList>
            <person name="Meera S.P."/>
            <person name="Sreeshan A."/>
            <person name="Augustine A."/>
        </authorList>
    </citation>
    <scope>NUCLEOTIDE SEQUENCE</scope>
    <source>
        <tissue evidence="1">Leaf</tissue>
    </source>
</reference>
<proteinExistence type="predicted"/>